<name>A0AAE7A2X2_9PSED</name>
<gene>
    <name evidence="1" type="ORF">HGP31_12035</name>
</gene>
<evidence type="ECO:0000313" key="1">
    <source>
        <dbReference type="EMBL" id="QJC82479.1"/>
    </source>
</evidence>
<accession>A0AAE7A2X2</accession>
<dbReference type="AlphaFoldDB" id="A0AAE7A2X2"/>
<dbReference type="KEGG" id="pum:HGP31_12035"/>
<sequence>MQLFMPHDQGDHQQRHER</sequence>
<proteinExistence type="predicted"/>
<protein>
    <submittedName>
        <fullName evidence="1">Uncharacterized protein</fullName>
    </submittedName>
</protein>
<dbReference type="Proteomes" id="UP000501367">
    <property type="component" value="Chromosome"/>
</dbReference>
<organism evidence="1 2">
    <name type="scientific">Pseudomonas umsongensis</name>
    <dbReference type="NCBI Taxonomy" id="198618"/>
    <lineage>
        <taxon>Bacteria</taxon>
        <taxon>Pseudomonadati</taxon>
        <taxon>Pseudomonadota</taxon>
        <taxon>Gammaproteobacteria</taxon>
        <taxon>Pseudomonadales</taxon>
        <taxon>Pseudomonadaceae</taxon>
        <taxon>Pseudomonas</taxon>
    </lineage>
</organism>
<dbReference type="EMBL" id="CP051487">
    <property type="protein sequence ID" value="QJC82479.1"/>
    <property type="molecule type" value="Genomic_DNA"/>
</dbReference>
<evidence type="ECO:0000313" key="2">
    <source>
        <dbReference type="Proteomes" id="UP000501367"/>
    </source>
</evidence>
<reference evidence="1 2" key="1">
    <citation type="submission" date="2020-04" db="EMBL/GenBank/DDBJ databases">
        <authorList>
            <person name="Yao Y."/>
            <person name="He Z."/>
        </authorList>
    </citation>
    <scope>NUCLEOTIDE SEQUENCE [LARGE SCALE GENOMIC DNA]</scope>
    <source>
        <strain evidence="1 2">CY-1</strain>
    </source>
</reference>